<dbReference type="EMBL" id="FOTW01000006">
    <property type="protein sequence ID" value="SFL64004.1"/>
    <property type="molecule type" value="Genomic_DNA"/>
</dbReference>
<accession>A0A1I4JBS4</accession>
<dbReference type="STRING" id="758825.SAMN02982985_00912"/>
<gene>
    <name evidence="2" type="ORF">SAMN02982985_00912</name>
</gene>
<protein>
    <recommendedName>
        <fullName evidence="4">DUF2145 domain-containing protein</fullName>
    </recommendedName>
</protein>
<feature type="chain" id="PRO_5011756547" description="DUF2145 domain-containing protein" evidence="1">
    <location>
        <begin position="29"/>
        <end position="276"/>
    </location>
</feature>
<dbReference type="Pfam" id="PF09916">
    <property type="entry name" value="DUF2145"/>
    <property type="match status" value="1"/>
</dbReference>
<dbReference type="InterPro" id="IPR014547">
    <property type="entry name" value="UCP028477"/>
</dbReference>
<dbReference type="OrthoDB" id="9000139at2"/>
<keyword evidence="1" id="KW-0732">Signal</keyword>
<name>A0A1I4JBS4_9BURK</name>
<evidence type="ECO:0000313" key="3">
    <source>
        <dbReference type="Proteomes" id="UP000199470"/>
    </source>
</evidence>
<dbReference type="Proteomes" id="UP000199470">
    <property type="component" value="Unassembled WGS sequence"/>
</dbReference>
<proteinExistence type="predicted"/>
<feature type="signal peptide" evidence="1">
    <location>
        <begin position="1"/>
        <end position="28"/>
    </location>
</feature>
<evidence type="ECO:0000313" key="2">
    <source>
        <dbReference type="EMBL" id="SFL64004.1"/>
    </source>
</evidence>
<evidence type="ECO:0008006" key="4">
    <source>
        <dbReference type="Google" id="ProtNLM"/>
    </source>
</evidence>
<organism evidence="2 3">
    <name type="scientific">Rugamonas rubra</name>
    <dbReference type="NCBI Taxonomy" id="758825"/>
    <lineage>
        <taxon>Bacteria</taxon>
        <taxon>Pseudomonadati</taxon>
        <taxon>Pseudomonadota</taxon>
        <taxon>Betaproteobacteria</taxon>
        <taxon>Burkholderiales</taxon>
        <taxon>Oxalobacteraceae</taxon>
        <taxon>Telluria group</taxon>
        <taxon>Rugamonas</taxon>
    </lineage>
</organism>
<reference evidence="2 3" key="1">
    <citation type="submission" date="2016-10" db="EMBL/GenBank/DDBJ databases">
        <authorList>
            <person name="de Groot N.N."/>
        </authorList>
    </citation>
    <scope>NUCLEOTIDE SEQUENCE [LARGE SCALE GENOMIC DNA]</scope>
    <source>
        <strain evidence="2 3">ATCC 43154</strain>
    </source>
</reference>
<dbReference type="PIRSF" id="PIRSF028477">
    <property type="entry name" value="UCP028477"/>
    <property type="match status" value="1"/>
</dbReference>
<dbReference type="AlphaFoldDB" id="A0A1I4JBS4"/>
<dbReference type="RefSeq" id="WP_093384311.1">
    <property type="nucleotide sequence ID" value="NZ_FOTW01000006.1"/>
</dbReference>
<sequence length="276" mass="29994">MAARIRPLARICGALAVAAALCVAPARAGQSCEERPLSSGSLSDALATGQAVQTALNASGSDIAIVGRQGQDLSKYGLKYTHVGVAYRGDAKQPWRVYELLNDCGTASSDLWIDGLANFFLADPFTLDAILIVPPEKLRAKLAEHLRAPGVLRGLHEAKYNMVAYPFSTKYQNSNQWVLELLAAAEASDVRIRSREQAQAWLKMAGYQPTEMRIGPLTRLGGRIVKANVAFDDHPSALRFSDRINAVTVDSIVAFVRQRDEGWSFTEIKGRKPSAP</sequence>
<evidence type="ECO:0000256" key="1">
    <source>
        <dbReference type="SAM" id="SignalP"/>
    </source>
</evidence>
<keyword evidence="3" id="KW-1185">Reference proteome</keyword>